<keyword evidence="4" id="KW-0472">Membrane</keyword>
<sequence length="315" mass="35333">MTTTQSHVGGIPGFALIAPSIWEHKPSNPYHLPSLFCPLLKAPSLVVLCTWTGAQHRHIATYTAEYQRRFPSTRIMVITTSIKDLCFRTSEQEQKRLRPAVDRIASYQRFPPSGTSGSMLMHVFSEGGSHKACELAEAYHDATATRLLVAALCLDSTPGCPRYFRLCQAVHKALPPTPLLRYTGLLVSSAALGCIWVFYHVFRGFENNVVTSTRAQILDPTYWDLGAPRCYLYSNADAIVWCKDIDSHAIDSISKGIPVMSVRFGGSDHVRHALHNWEIYWAAVMETWRSAGENSNSRRAWRWAYVCVFSSGCIF</sequence>
<accession>A0A6A7AMP4</accession>
<keyword evidence="3" id="KW-1133">Transmembrane helix</keyword>
<evidence type="ECO:0000256" key="3">
    <source>
        <dbReference type="ARBA" id="ARBA00022989"/>
    </source>
</evidence>
<dbReference type="InterPro" id="IPR008547">
    <property type="entry name" value="DUF829_TMEM53"/>
</dbReference>
<evidence type="ECO:0000256" key="5">
    <source>
        <dbReference type="ARBA" id="ARBA00023242"/>
    </source>
</evidence>
<protein>
    <recommendedName>
        <fullName evidence="9">Indole-diterpene biosynthesis protein-like protein PaxU</fullName>
    </recommendedName>
</protein>
<dbReference type="Proteomes" id="UP000799423">
    <property type="component" value="Unassembled WGS sequence"/>
</dbReference>
<evidence type="ECO:0000256" key="6">
    <source>
        <dbReference type="ARBA" id="ARBA00037847"/>
    </source>
</evidence>
<evidence type="ECO:0000313" key="8">
    <source>
        <dbReference type="Proteomes" id="UP000799423"/>
    </source>
</evidence>
<dbReference type="GO" id="GO:0031965">
    <property type="term" value="C:nuclear membrane"/>
    <property type="evidence" value="ECO:0007669"/>
    <property type="project" value="UniProtKB-SubCell"/>
</dbReference>
<reference evidence="7" key="1">
    <citation type="submission" date="2020-01" db="EMBL/GenBank/DDBJ databases">
        <authorList>
            <consortium name="DOE Joint Genome Institute"/>
            <person name="Haridas S."/>
            <person name="Albert R."/>
            <person name="Binder M."/>
            <person name="Bloem J."/>
            <person name="Labutti K."/>
            <person name="Salamov A."/>
            <person name="Andreopoulos B."/>
            <person name="Baker S.E."/>
            <person name="Barry K."/>
            <person name="Bills G."/>
            <person name="Bluhm B.H."/>
            <person name="Cannon C."/>
            <person name="Castanera R."/>
            <person name="Culley D.E."/>
            <person name="Daum C."/>
            <person name="Ezra D."/>
            <person name="Gonzalez J.B."/>
            <person name="Henrissat B."/>
            <person name="Kuo A."/>
            <person name="Liang C."/>
            <person name="Lipzen A."/>
            <person name="Lutzoni F."/>
            <person name="Magnuson J."/>
            <person name="Mondo S."/>
            <person name="Nolan M."/>
            <person name="Ohm R."/>
            <person name="Pangilinan J."/>
            <person name="Park H.-J."/>
            <person name="Ramirez L."/>
            <person name="Alfaro M."/>
            <person name="Sun H."/>
            <person name="Tritt A."/>
            <person name="Yoshinaga Y."/>
            <person name="Zwiers L.-H."/>
            <person name="Turgeon B.G."/>
            <person name="Goodwin S.B."/>
            <person name="Spatafora J.W."/>
            <person name="Crous P.W."/>
            <person name="Grigoriev I.V."/>
        </authorList>
    </citation>
    <scope>NUCLEOTIDE SEQUENCE</scope>
    <source>
        <strain evidence="7">IPT5</strain>
    </source>
</reference>
<evidence type="ECO:0000256" key="2">
    <source>
        <dbReference type="ARBA" id="ARBA00022692"/>
    </source>
</evidence>
<dbReference type="AlphaFoldDB" id="A0A6A7AMP4"/>
<dbReference type="PANTHER" id="PTHR12265">
    <property type="entry name" value="TRANSMEMBRANE PROTEIN 53"/>
    <property type="match status" value="1"/>
</dbReference>
<keyword evidence="2" id="KW-0812">Transmembrane</keyword>
<organism evidence="7 8">
    <name type="scientific">Plenodomus tracheiphilus IPT5</name>
    <dbReference type="NCBI Taxonomy" id="1408161"/>
    <lineage>
        <taxon>Eukaryota</taxon>
        <taxon>Fungi</taxon>
        <taxon>Dikarya</taxon>
        <taxon>Ascomycota</taxon>
        <taxon>Pezizomycotina</taxon>
        <taxon>Dothideomycetes</taxon>
        <taxon>Pleosporomycetidae</taxon>
        <taxon>Pleosporales</taxon>
        <taxon>Pleosporineae</taxon>
        <taxon>Leptosphaeriaceae</taxon>
        <taxon>Plenodomus</taxon>
    </lineage>
</organism>
<proteinExistence type="predicted"/>
<dbReference type="PANTHER" id="PTHR12265:SF30">
    <property type="entry name" value="TRANSMEMBRANE PROTEIN 53"/>
    <property type="match status" value="1"/>
</dbReference>
<keyword evidence="8" id="KW-1185">Reference proteome</keyword>
<evidence type="ECO:0000256" key="4">
    <source>
        <dbReference type="ARBA" id="ARBA00023136"/>
    </source>
</evidence>
<gene>
    <name evidence="7" type="ORF">T440DRAFT_549190</name>
</gene>
<name>A0A6A7AMP4_9PLEO</name>
<dbReference type="OrthoDB" id="77878at2759"/>
<evidence type="ECO:0008006" key="9">
    <source>
        <dbReference type="Google" id="ProtNLM"/>
    </source>
</evidence>
<evidence type="ECO:0000313" key="7">
    <source>
        <dbReference type="EMBL" id="KAF2844471.1"/>
    </source>
</evidence>
<dbReference type="Pfam" id="PF05705">
    <property type="entry name" value="DUF829"/>
    <property type="match status" value="1"/>
</dbReference>
<keyword evidence="5" id="KW-0539">Nucleus</keyword>
<evidence type="ECO:0000256" key="1">
    <source>
        <dbReference type="ARBA" id="ARBA00004126"/>
    </source>
</evidence>
<dbReference type="EMBL" id="MU006378">
    <property type="protein sequence ID" value="KAF2844471.1"/>
    <property type="molecule type" value="Genomic_DNA"/>
</dbReference>
<comment type="subcellular location">
    <subcellularLocation>
        <location evidence="6">Endomembrane system</location>
        <topology evidence="6">Single-pass membrane protein</topology>
    </subcellularLocation>
    <subcellularLocation>
        <location evidence="1">Nucleus membrane</location>
    </subcellularLocation>
</comment>